<name>A0ABT9HA33_9SPHN</name>
<dbReference type="Proteomes" id="UP001235664">
    <property type="component" value="Unassembled WGS sequence"/>
</dbReference>
<sequence length="185" mass="21052">MILIMHLPGQFLPFEMNGVEFEDVFDDARKDFETRKIIRREAVRTAVDHAQRTHEGSTRMSERVAHVGADMRFSDHTLILAETGVVAGVADDQRLLRIYHMGAERGSERRAVDFHTHTCEESLLGRFDQRNQGDATRELICTMGYDPVERGTDPIGDILKGRCEFSAQGFLARSVFQNASLRELR</sequence>
<protein>
    <submittedName>
        <fullName evidence="1">Uncharacterized protein</fullName>
    </submittedName>
</protein>
<accession>A0ABT9HA33</accession>
<evidence type="ECO:0000313" key="1">
    <source>
        <dbReference type="EMBL" id="MDP4539874.1"/>
    </source>
</evidence>
<comment type="caution">
    <text evidence="1">The sequence shown here is derived from an EMBL/GenBank/DDBJ whole genome shotgun (WGS) entry which is preliminary data.</text>
</comment>
<evidence type="ECO:0000313" key="2">
    <source>
        <dbReference type="Proteomes" id="UP001235664"/>
    </source>
</evidence>
<organism evidence="1 2">
    <name type="scientific">Qipengyuania benthica</name>
    <dbReference type="NCBI Taxonomy" id="3067651"/>
    <lineage>
        <taxon>Bacteria</taxon>
        <taxon>Pseudomonadati</taxon>
        <taxon>Pseudomonadota</taxon>
        <taxon>Alphaproteobacteria</taxon>
        <taxon>Sphingomonadales</taxon>
        <taxon>Erythrobacteraceae</taxon>
        <taxon>Qipengyuania</taxon>
    </lineage>
</organism>
<reference evidence="1 2" key="1">
    <citation type="submission" date="2023-08" db="EMBL/GenBank/DDBJ databases">
        <title>genomic of DY56.</title>
        <authorList>
            <person name="Wang Y."/>
        </authorList>
    </citation>
    <scope>NUCLEOTIDE SEQUENCE [LARGE SCALE GENOMIC DNA]</scope>
    <source>
        <strain evidence="1 2">DY56-A-20</strain>
    </source>
</reference>
<dbReference type="EMBL" id="JAVAIL010000003">
    <property type="protein sequence ID" value="MDP4539874.1"/>
    <property type="molecule type" value="Genomic_DNA"/>
</dbReference>
<keyword evidence="2" id="KW-1185">Reference proteome</keyword>
<proteinExistence type="predicted"/>
<gene>
    <name evidence="1" type="ORF">Q9K01_09580</name>
</gene>